<dbReference type="InterPro" id="IPR020635">
    <property type="entry name" value="Tyr_kinase_cat_dom"/>
</dbReference>
<keyword evidence="4" id="KW-1185">Reference proteome</keyword>
<dbReference type="EC" id="2.7.11.1" evidence="3"/>
<sequence>MKTVLRWVFDRPLKKGTEIAGRYHIKRVLGMGSYGITYLAERLDGGGPCVVKQLRKTKGWTQGGRKSFAREAGILSKLAPPAAPRLYDVLKIGRNRFIVMEYIDGKTFEDLIFYEGRIFDERQTVLRLLEVLQIVSSIHGCGLIHRDLRIPNILDAGGSIRIIDYGLACSLADRERIVYRHPEKRLMRSVSVKSDFYALGHFTLFLLYSGYTPITKDEKSWEEELSVSPGLKAVLRKMLQIDPPYESAQDIIADLKSFCLTSGQAIKENM</sequence>
<feature type="domain" description="Protein kinase" evidence="2">
    <location>
        <begin position="23"/>
        <end position="270"/>
    </location>
</feature>
<keyword evidence="3" id="KW-0418">Kinase</keyword>
<dbReference type="SMART" id="SM00219">
    <property type="entry name" value="TyrKc"/>
    <property type="match status" value="1"/>
</dbReference>
<dbReference type="EMBL" id="CP021920">
    <property type="protein sequence ID" value="ASB91131.1"/>
    <property type="molecule type" value="Genomic_DNA"/>
</dbReference>
<dbReference type="Gene3D" id="1.10.510.10">
    <property type="entry name" value="Transferase(Phosphotransferase) domain 1"/>
    <property type="match status" value="1"/>
</dbReference>
<evidence type="ECO:0000313" key="3">
    <source>
        <dbReference type="EMBL" id="ASB91131.1"/>
    </source>
</evidence>
<keyword evidence="1" id="KW-0547">Nucleotide-binding</keyword>
<evidence type="ECO:0000256" key="1">
    <source>
        <dbReference type="PROSITE-ProRule" id="PRU10141"/>
    </source>
</evidence>
<reference evidence="3 4" key="1">
    <citation type="submission" date="2017-06" db="EMBL/GenBank/DDBJ databases">
        <title>Genome sequence of Bacillus sonorensis strain SRCM101395.</title>
        <authorList>
            <person name="Cho S.H."/>
        </authorList>
    </citation>
    <scope>NUCLEOTIDE SEQUENCE [LARGE SCALE GENOMIC DNA]</scope>
    <source>
        <strain evidence="3 4">SRCM101395</strain>
    </source>
</reference>
<dbReference type="PANTHER" id="PTHR44167:SF24">
    <property type="entry name" value="SERINE_THREONINE-PROTEIN KINASE CHK2"/>
    <property type="match status" value="1"/>
</dbReference>
<dbReference type="SUPFAM" id="SSF56112">
    <property type="entry name" value="Protein kinase-like (PK-like)"/>
    <property type="match status" value="1"/>
</dbReference>
<dbReference type="InterPro" id="IPR011009">
    <property type="entry name" value="Kinase-like_dom_sf"/>
</dbReference>
<dbReference type="PROSITE" id="PS50011">
    <property type="entry name" value="PROTEIN_KINASE_DOM"/>
    <property type="match status" value="1"/>
</dbReference>
<dbReference type="RefSeq" id="WP_006640168.1">
    <property type="nucleotide sequence ID" value="NZ_BORD01000008.1"/>
</dbReference>
<keyword evidence="3" id="KW-0808">Transferase</keyword>
<dbReference type="InterPro" id="IPR017441">
    <property type="entry name" value="Protein_kinase_ATP_BS"/>
</dbReference>
<gene>
    <name evidence="3" type="ORF">S101395_04643</name>
</gene>
<dbReference type="GO" id="GO:0004674">
    <property type="term" value="F:protein serine/threonine kinase activity"/>
    <property type="evidence" value="ECO:0007669"/>
    <property type="project" value="UniProtKB-KW"/>
</dbReference>
<dbReference type="Proteomes" id="UP000196877">
    <property type="component" value="Chromosome"/>
</dbReference>
<proteinExistence type="predicted"/>
<dbReference type="Pfam" id="PF00069">
    <property type="entry name" value="Pkinase"/>
    <property type="match status" value="1"/>
</dbReference>
<dbReference type="PROSITE" id="PS00107">
    <property type="entry name" value="PROTEIN_KINASE_ATP"/>
    <property type="match status" value="1"/>
</dbReference>
<keyword evidence="1" id="KW-0067">ATP-binding</keyword>
<protein>
    <submittedName>
        <fullName evidence="3">Non-specific serine/threonine protein kinase</fullName>
        <ecNumber evidence="3">2.7.11.1</ecNumber>
    </submittedName>
</protein>
<evidence type="ECO:0000259" key="2">
    <source>
        <dbReference type="PROSITE" id="PS50011"/>
    </source>
</evidence>
<accession>A0ABN5AKQ5</accession>
<evidence type="ECO:0000313" key="4">
    <source>
        <dbReference type="Proteomes" id="UP000196877"/>
    </source>
</evidence>
<name>A0ABN5AKQ5_9BACI</name>
<organism evidence="3 4">
    <name type="scientific">Bacillus sonorensis</name>
    <dbReference type="NCBI Taxonomy" id="119858"/>
    <lineage>
        <taxon>Bacteria</taxon>
        <taxon>Bacillati</taxon>
        <taxon>Bacillota</taxon>
        <taxon>Bacilli</taxon>
        <taxon>Bacillales</taxon>
        <taxon>Bacillaceae</taxon>
        <taxon>Bacillus</taxon>
    </lineage>
</organism>
<dbReference type="PANTHER" id="PTHR44167">
    <property type="entry name" value="OVARIAN-SPECIFIC SERINE/THREONINE-PROTEIN KINASE LOK-RELATED"/>
    <property type="match status" value="1"/>
</dbReference>
<dbReference type="InterPro" id="IPR000719">
    <property type="entry name" value="Prot_kinase_dom"/>
</dbReference>
<keyword evidence="3" id="KW-0723">Serine/threonine-protein kinase</keyword>
<feature type="binding site" evidence="1">
    <location>
        <position position="52"/>
    </location>
    <ligand>
        <name>ATP</name>
        <dbReference type="ChEBI" id="CHEBI:30616"/>
    </ligand>
</feature>